<name>A0A9J6EBS6_RHIMP</name>
<dbReference type="InterPro" id="IPR050863">
    <property type="entry name" value="CenT-Element_Derived"/>
</dbReference>
<feature type="domain" description="HTH CENPB-type" evidence="3">
    <location>
        <begin position="60"/>
        <end position="131"/>
    </location>
</feature>
<dbReference type="SMART" id="SM00674">
    <property type="entry name" value="CENPB"/>
    <property type="match status" value="1"/>
</dbReference>
<gene>
    <name evidence="4" type="ORF">HPB51_020827</name>
</gene>
<dbReference type="PANTHER" id="PTHR19303:SF73">
    <property type="entry name" value="PROTEIN PDC2"/>
    <property type="match status" value="1"/>
</dbReference>
<dbReference type="GO" id="GO:0003677">
    <property type="term" value="F:DNA binding"/>
    <property type="evidence" value="ECO:0007669"/>
    <property type="project" value="UniProtKB-KW"/>
</dbReference>
<keyword evidence="5" id="KW-1185">Reference proteome</keyword>
<comment type="subcellular location">
    <subcellularLocation>
        <location evidence="1">Nucleus</location>
    </subcellularLocation>
</comment>
<evidence type="ECO:0000313" key="4">
    <source>
        <dbReference type="EMBL" id="KAH8031756.1"/>
    </source>
</evidence>
<evidence type="ECO:0000313" key="5">
    <source>
        <dbReference type="Proteomes" id="UP000821866"/>
    </source>
</evidence>
<dbReference type="Proteomes" id="UP000821866">
    <property type="component" value="Chromosome 3"/>
</dbReference>
<reference evidence="4" key="1">
    <citation type="journal article" date="2020" name="Cell">
        <title>Large-Scale Comparative Analyses of Tick Genomes Elucidate Their Genetic Diversity and Vector Capacities.</title>
        <authorList>
            <consortium name="Tick Genome and Microbiome Consortium (TIGMIC)"/>
            <person name="Jia N."/>
            <person name="Wang J."/>
            <person name="Shi W."/>
            <person name="Du L."/>
            <person name="Sun Y."/>
            <person name="Zhan W."/>
            <person name="Jiang J.F."/>
            <person name="Wang Q."/>
            <person name="Zhang B."/>
            <person name="Ji P."/>
            <person name="Bell-Sakyi L."/>
            <person name="Cui X.M."/>
            <person name="Yuan T.T."/>
            <person name="Jiang B.G."/>
            <person name="Yang W.F."/>
            <person name="Lam T.T."/>
            <person name="Chang Q.C."/>
            <person name="Ding S.J."/>
            <person name="Wang X.J."/>
            <person name="Zhu J.G."/>
            <person name="Ruan X.D."/>
            <person name="Zhao L."/>
            <person name="Wei J.T."/>
            <person name="Ye R.Z."/>
            <person name="Que T.C."/>
            <person name="Du C.H."/>
            <person name="Zhou Y.H."/>
            <person name="Cheng J.X."/>
            <person name="Dai P.F."/>
            <person name="Guo W.B."/>
            <person name="Han X.H."/>
            <person name="Huang E.J."/>
            <person name="Li L.F."/>
            <person name="Wei W."/>
            <person name="Gao Y.C."/>
            <person name="Liu J.Z."/>
            <person name="Shao H.Z."/>
            <person name="Wang X."/>
            <person name="Wang C.C."/>
            <person name="Yang T.C."/>
            <person name="Huo Q.B."/>
            <person name="Li W."/>
            <person name="Chen H.Y."/>
            <person name="Chen S.E."/>
            <person name="Zhou L.G."/>
            <person name="Ni X.B."/>
            <person name="Tian J.H."/>
            <person name="Sheng Y."/>
            <person name="Liu T."/>
            <person name="Pan Y.S."/>
            <person name="Xia L.Y."/>
            <person name="Li J."/>
            <person name="Zhao F."/>
            <person name="Cao W.C."/>
        </authorList>
    </citation>
    <scope>NUCLEOTIDE SEQUENCE</scope>
    <source>
        <strain evidence="4">Rmic-2018</strain>
    </source>
</reference>
<dbReference type="Pfam" id="PF03221">
    <property type="entry name" value="HTH_Tnp_Tc5"/>
    <property type="match status" value="1"/>
</dbReference>
<dbReference type="PROSITE" id="PS51253">
    <property type="entry name" value="HTH_CENPB"/>
    <property type="match status" value="1"/>
</dbReference>
<dbReference type="SUPFAM" id="SSF46689">
    <property type="entry name" value="Homeodomain-like"/>
    <property type="match status" value="2"/>
</dbReference>
<evidence type="ECO:0000259" key="3">
    <source>
        <dbReference type="PROSITE" id="PS51253"/>
    </source>
</evidence>
<sequence>MKKRTQFSLSEEVDIVRHPEDKMHAVVARELGVARSTTALILKDKDKVMKCEDQSQLAPSRKQPRLGDFQLIDPAVLTWFKDVRAQNVPLPGPLIQEKAREFAAILIVTDFEAYSGWHHRFRQQNAITWRTVSRKKKAADEAAAST</sequence>
<keyword evidence="2" id="KW-0238">DNA-binding</keyword>
<dbReference type="AlphaFoldDB" id="A0A9J6EBS6"/>
<proteinExistence type="predicted"/>
<dbReference type="EMBL" id="JABSTU010000005">
    <property type="protein sequence ID" value="KAH8031756.1"/>
    <property type="molecule type" value="Genomic_DNA"/>
</dbReference>
<dbReference type="GO" id="GO:0005634">
    <property type="term" value="C:nucleus"/>
    <property type="evidence" value="ECO:0007669"/>
    <property type="project" value="UniProtKB-SubCell"/>
</dbReference>
<dbReference type="InterPro" id="IPR006600">
    <property type="entry name" value="HTH_CenpB_DNA-bd_dom"/>
</dbReference>
<organism evidence="4 5">
    <name type="scientific">Rhipicephalus microplus</name>
    <name type="common">Cattle tick</name>
    <name type="synonym">Boophilus microplus</name>
    <dbReference type="NCBI Taxonomy" id="6941"/>
    <lineage>
        <taxon>Eukaryota</taxon>
        <taxon>Metazoa</taxon>
        <taxon>Ecdysozoa</taxon>
        <taxon>Arthropoda</taxon>
        <taxon>Chelicerata</taxon>
        <taxon>Arachnida</taxon>
        <taxon>Acari</taxon>
        <taxon>Parasitiformes</taxon>
        <taxon>Ixodida</taxon>
        <taxon>Ixodoidea</taxon>
        <taxon>Ixodidae</taxon>
        <taxon>Rhipicephalinae</taxon>
        <taxon>Rhipicephalus</taxon>
        <taxon>Boophilus</taxon>
    </lineage>
</organism>
<comment type="caution">
    <text evidence="4">The sequence shown here is derived from an EMBL/GenBank/DDBJ whole genome shotgun (WGS) entry which is preliminary data.</text>
</comment>
<dbReference type="PANTHER" id="PTHR19303">
    <property type="entry name" value="TRANSPOSON"/>
    <property type="match status" value="1"/>
</dbReference>
<protein>
    <recommendedName>
        <fullName evidence="3">HTH CENPB-type domain-containing protein</fullName>
    </recommendedName>
</protein>
<evidence type="ECO:0000256" key="1">
    <source>
        <dbReference type="ARBA" id="ARBA00004123"/>
    </source>
</evidence>
<accession>A0A9J6EBS6</accession>
<evidence type="ECO:0000256" key="2">
    <source>
        <dbReference type="ARBA" id="ARBA00023125"/>
    </source>
</evidence>
<reference evidence="4" key="2">
    <citation type="submission" date="2021-09" db="EMBL/GenBank/DDBJ databases">
        <authorList>
            <person name="Jia N."/>
            <person name="Wang J."/>
            <person name="Shi W."/>
            <person name="Du L."/>
            <person name="Sun Y."/>
            <person name="Zhan W."/>
            <person name="Jiang J."/>
            <person name="Wang Q."/>
            <person name="Zhang B."/>
            <person name="Ji P."/>
            <person name="Sakyi L.B."/>
            <person name="Cui X."/>
            <person name="Yuan T."/>
            <person name="Jiang B."/>
            <person name="Yang W."/>
            <person name="Lam T.T.-Y."/>
            <person name="Chang Q."/>
            <person name="Ding S."/>
            <person name="Wang X."/>
            <person name="Zhu J."/>
            <person name="Ruan X."/>
            <person name="Zhao L."/>
            <person name="Wei J."/>
            <person name="Que T."/>
            <person name="Du C."/>
            <person name="Cheng J."/>
            <person name="Dai P."/>
            <person name="Han X."/>
            <person name="Huang E."/>
            <person name="Gao Y."/>
            <person name="Liu J."/>
            <person name="Shao H."/>
            <person name="Ye R."/>
            <person name="Li L."/>
            <person name="Wei W."/>
            <person name="Wang X."/>
            <person name="Wang C."/>
            <person name="Huo Q."/>
            <person name="Li W."/>
            <person name="Guo W."/>
            <person name="Chen H."/>
            <person name="Chen S."/>
            <person name="Zhou L."/>
            <person name="Zhou L."/>
            <person name="Ni X."/>
            <person name="Tian J."/>
            <person name="Zhou Y."/>
            <person name="Sheng Y."/>
            <person name="Liu T."/>
            <person name="Pan Y."/>
            <person name="Xia L."/>
            <person name="Li J."/>
            <person name="Zhao F."/>
            <person name="Cao W."/>
        </authorList>
    </citation>
    <scope>NUCLEOTIDE SEQUENCE</scope>
    <source>
        <strain evidence="4">Rmic-2018</strain>
        <tissue evidence="4">Larvae</tissue>
    </source>
</reference>
<dbReference type="InterPro" id="IPR009057">
    <property type="entry name" value="Homeodomain-like_sf"/>
</dbReference>
<dbReference type="Gene3D" id="1.10.10.60">
    <property type="entry name" value="Homeodomain-like"/>
    <property type="match status" value="2"/>
</dbReference>